<proteinExistence type="predicted"/>
<evidence type="ECO:0000256" key="1">
    <source>
        <dbReference type="SAM" id="MobiDB-lite"/>
    </source>
</evidence>
<dbReference type="EMBL" id="SDOX01000005">
    <property type="protein sequence ID" value="TFJ87870.1"/>
    <property type="molecule type" value="Genomic_DNA"/>
</dbReference>
<keyword evidence="3" id="KW-1185">Reference proteome</keyword>
<feature type="compositionally biased region" description="Gly residues" evidence="1">
    <location>
        <begin position="431"/>
        <end position="447"/>
    </location>
</feature>
<feature type="compositionally biased region" description="Low complexity" evidence="1">
    <location>
        <begin position="122"/>
        <end position="143"/>
    </location>
</feature>
<feature type="compositionally biased region" description="Low complexity" evidence="1">
    <location>
        <begin position="179"/>
        <end position="201"/>
    </location>
</feature>
<dbReference type="Proteomes" id="UP000355283">
    <property type="component" value="Unassembled WGS sequence"/>
</dbReference>
<gene>
    <name evidence="2" type="ORF">NSK_001217</name>
</gene>
<dbReference type="AlphaFoldDB" id="A0A4D9D8V5"/>
<feature type="region of interest" description="Disordered" evidence="1">
    <location>
        <begin position="612"/>
        <end position="632"/>
    </location>
</feature>
<accession>A0A4D9D8V5</accession>
<comment type="caution">
    <text evidence="2">The sequence shown here is derived from an EMBL/GenBank/DDBJ whole genome shotgun (WGS) entry which is preliminary data.</text>
</comment>
<organism evidence="2 3">
    <name type="scientific">Nannochloropsis salina CCMP1776</name>
    <dbReference type="NCBI Taxonomy" id="1027361"/>
    <lineage>
        <taxon>Eukaryota</taxon>
        <taxon>Sar</taxon>
        <taxon>Stramenopiles</taxon>
        <taxon>Ochrophyta</taxon>
        <taxon>Eustigmatophyceae</taxon>
        <taxon>Eustigmatales</taxon>
        <taxon>Monodopsidaceae</taxon>
        <taxon>Microchloropsis</taxon>
        <taxon>Microchloropsis salina</taxon>
    </lineage>
</organism>
<evidence type="ECO:0000313" key="3">
    <source>
        <dbReference type="Proteomes" id="UP000355283"/>
    </source>
</evidence>
<feature type="compositionally biased region" description="Low complexity" evidence="1">
    <location>
        <begin position="246"/>
        <end position="256"/>
    </location>
</feature>
<evidence type="ECO:0000313" key="2">
    <source>
        <dbReference type="EMBL" id="TFJ87870.1"/>
    </source>
</evidence>
<name>A0A4D9D8V5_9STRA</name>
<feature type="compositionally biased region" description="Pro residues" evidence="1">
    <location>
        <begin position="236"/>
        <end position="245"/>
    </location>
</feature>
<feature type="compositionally biased region" description="Polar residues" evidence="1">
    <location>
        <begin position="85"/>
        <end position="96"/>
    </location>
</feature>
<feature type="region of interest" description="Disordered" evidence="1">
    <location>
        <begin position="113"/>
        <end position="280"/>
    </location>
</feature>
<feature type="compositionally biased region" description="Gly residues" evidence="1">
    <location>
        <begin position="615"/>
        <end position="632"/>
    </location>
</feature>
<feature type="region of interest" description="Disordered" evidence="1">
    <location>
        <begin position="54"/>
        <end position="98"/>
    </location>
</feature>
<reference evidence="2 3" key="1">
    <citation type="submission" date="2019-01" db="EMBL/GenBank/DDBJ databases">
        <title>Nuclear Genome Assembly of the Microalgal Biofuel strain Nannochloropsis salina CCMP1776.</title>
        <authorList>
            <person name="Hovde B."/>
        </authorList>
    </citation>
    <scope>NUCLEOTIDE SEQUENCE [LARGE SCALE GENOMIC DNA]</scope>
    <source>
        <strain evidence="2 3">CCMP1776</strain>
    </source>
</reference>
<feature type="compositionally biased region" description="Low complexity" evidence="1">
    <location>
        <begin position="226"/>
        <end position="235"/>
    </location>
</feature>
<feature type="region of interest" description="Disordered" evidence="1">
    <location>
        <begin position="417"/>
        <end position="451"/>
    </location>
</feature>
<sequence>MLHAQTFKRHGVSTCFYSKNSACGGAVEEKDMQGGHPHAVPTASLARTHVVSLSSLPPSGSTVQDGGASVQEQRGDDNSFLGRANGSTGTRSSPNQAWKCKMEEPAFPACEMTPGSRQVLASSASAPSNNSNSNTNNTNNNNRRNNEKHSINHNTGSSLCVGKRAEGPAGGDETIGQGSLSPRAPASASPPAAAFTSKTAPAQPPPPIPSSPEATSRVAPFPPAANVPTTTAASSPSPPYPPQTTPTPTSTSLPDTDVPPDLPVSAPGPSSCPTSASLPPLEGFVSLARRREVMDLTIARLKEEMEDVRGRGMESALLQFYGESAVAARLQALREASQHRAHMEGVSARLAEHGKEEAEGLLLGQSEVLKESLIEEMAGDLKSCQEELRAAQGLGGGGGGGGALPARTVLTRHLRKNKGGGDLWEEEEGSRGGGGRNGNGIGGNGGGCKRRRGPGVVNATFQRLLEEDEAEEDLHAITEDDRFALEEMEGVGMGREAAMPVVEVRIEKSGVYYDGMHLQKNDALVVTNARLRDSFLATLQSFNQTEIFVKVQGKALMPGDTLASSRKRISVEELKASKYVLGLPSSSHSSSPASSPSHFYGGQGTMPSSFAVAVGGDGSGRARGGGGRRVVR</sequence>
<protein>
    <submittedName>
        <fullName evidence="2">Uncharacterized protein</fullName>
    </submittedName>
</protein>